<gene>
    <name evidence="8" type="ORF">CSSPTR1EN2_LOCUS4014</name>
</gene>
<keyword evidence="3 6" id="KW-0694">RNA-binding</keyword>
<evidence type="ECO:0000256" key="2">
    <source>
        <dbReference type="ARBA" id="ARBA00022730"/>
    </source>
</evidence>
<dbReference type="Pfam" id="PF00900">
    <property type="entry name" value="Ribosomal_S4e"/>
    <property type="match status" value="1"/>
</dbReference>
<accession>A0ABP0TIJ9</accession>
<dbReference type="Proteomes" id="UP001497512">
    <property type="component" value="Chromosome 11"/>
</dbReference>
<evidence type="ECO:0000256" key="4">
    <source>
        <dbReference type="ARBA" id="ARBA00022980"/>
    </source>
</evidence>
<dbReference type="SMART" id="SM00739">
    <property type="entry name" value="KOW"/>
    <property type="match status" value="1"/>
</dbReference>
<keyword evidence="4 6" id="KW-0689">Ribosomal protein</keyword>
<dbReference type="InterPro" id="IPR032277">
    <property type="entry name" value="Ribosomal_eS4_C"/>
</dbReference>
<dbReference type="InterPro" id="IPR005824">
    <property type="entry name" value="KOW"/>
</dbReference>
<evidence type="ECO:0000256" key="1">
    <source>
        <dbReference type="ARBA" id="ARBA00007500"/>
    </source>
</evidence>
<dbReference type="CDD" id="cd00165">
    <property type="entry name" value="S4"/>
    <property type="match status" value="1"/>
</dbReference>
<protein>
    <recommendedName>
        <fullName evidence="6">40S ribosomal protein S4</fullName>
    </recommendedName>
</protein>
<dbReference type="InterPro" id="IPR013845">
    <property type="entry name" value="Ribosomal_eS4_central_region"/>
</dbReference>
<keyword evidence="2 6" id="KW-0699">rRNA-binding</keyword>
<comment type="similarity">
    <text evidence="1 6">Belongs to the eukaryotic ribosomal protein eS4 family.</text>
</comment>
<dbReference type="Pfam" id="PF00467">
    <property type="entry name" value="KOW"/>
    <property type="match status" value="1"/>
</dbReference>
<reference evidence="8" key="1">
    <citation type="submission" date="2024-02" db="EMBL/GenBank/DDBJ databases">
        <authorList>
            <consortium name="ELIXIR-Norway"/>
            <consortium name="Elixir Norway"/>
        </authorList>
    </citation>
    <scope>NUCLEOTIDE SEQUENCE</scope>
</reference>
<dbReference type="InterPro" id="IPR014722">
    <property type="entry name" value="Rib_uL2_dom2"/>
</dbReference>
<evidence type="ECO:0000256" key="5">
    <source>
        <dbReference type="ARBA" id="ARBA00023274"/>
    </source>
</evidence>
<dbReference type="PANTHER" id="PTHR11581">
    <property type="entry name" value="30S/40S RIBOSOMAL PROTEIN S4"/>
    <property type="match status" value="1"/>
</dbReference>
<dbReference type="Pfam" id="PF08071">
    <property type="entry name" value="RS4NT"/>
    <property type="match status" value="1"/>
</dbReference>
<evidence type="ECO:0000256" key="6">
    <source>
        <dbReference type="PIRNR" id="PIRNR002116"/>
    </source>
</evidence>
<dbReference type="HAMAP" id="MF_00485">
    <property type="entry name" value="Ribosomal_eS4"/>
    <property type="match status" value="1"/>
</dbReference>
<dbReference type="Gene3D" id="2.30.30.30">
    <property type="match status" value="1"/>
</dbReference>
<proteinExistence type="inferred from homology"/>
<evidence type="ECO:0000259" key="7">
    <source>
        <dbReference type="SMART" id="SM00739"/>
    </source>
</evidence>
<keyword evidence="9" id="KW-1185">Reference proteome</keyword>
<dbReference type="InterPro" id="IPR000876">
    <property type="entry name" value="Ribosomal_eS4"/>
</dbReference>
<evidence type="ECO:0000256" key="3">
    <source>
        <dbReference type="ARBA" id="ARBA00022884"/>
    </source>
</evidence>
<dbReference type="Pfam" id="PF16121">
    <property type="entry name" value="40S_S4_C"/>
    <property type="match status" value="1"/>
</dbReference>
<dbReference type="PANTHER" id="PTHR11581:SF0">
    <property type="entry name" value="SMALL RIBOSOMAL SUBUNIT PROTEIN ES4"/>
    <property type="match status" value="1"/>
</dbReference>
<dbReference type="InterPro" id="IPR018199">
    <property type="entry name" value="Ribosomal_eS4_N_CS"/>
</dbReference>
<dbReference type="InterPro" id="IPR038237">
    <property type="entry name" value="Ribosomal_eS4_central_sf"/>
</dbReference>
<feature type="domain" description="KOW" evidence="7">
    <location>
        <begin position="182"/>
        <end position="209"/>
    </location>
</feature>
<dbReference type="CDD" id="cd06087">
    <property type="entry name" value="KOW_RPS4"/>
    <property type="match status" value="1"/>
</dbReference>
<dbReference type="PROSITE" id="PS00528">
    <property type="entry name" value="RIBOSOMAL_S4E"/>
    <property type="match status" value="1"/>
</dbReference>
<evidence type="ECO:0000313" key="9">
    <source>
        <dbReference type="Proteomes" id="UP001497512"/>
    </source>
</evidence>
<dbReference type="InterPro" id="IPR013843">
    <property type="entry name" value="Ribosomal_eS4_N"/>
</dbReference>
<evidence type="ECO:0000313" key="8">
    <source>
        <dbReference type="EMBL" id="CAK9197518.1"/>
    </source>
</evidence>
<dbReference type="InterPro" id="IPR036986">
    <property type="entry name" value="S4_RNA-bd_sf"/>
</dbReference>
<organism evidence="8 9">
    <name type="scientific">Sphagnum troendelagicum</name>
    <dbReference type="NCBI Taxonomy" id="128251"/>
    <lineage>
        <taxon>Eukaryota</taxon>
        <taxon>Viridiplantae</taxon>
        <taxon>Streptophyta</taxon>
        <taxon>Embryophyta</taxon>
        <taxon>Bryophyta</taxon>
        <taxon>Sphagnophytina</taxon>
        <taxon>Sphagnopsida</taxon>
        <taxon>Sphagnales</taxon>
        <taxon>Sphagnaceae</taxon>
        <taxon>Sphagnum</taxon>
    </lineage>
</organism>
<dbReference type="EMBL" id="OZ019903">
    <property type="protein sequence ID" value="CAK9197518.1"/>
    <property type="molecule type" value="Genomic_DNA"/>
</dbReference>
<dbReference type="Gene3D" id="3.10.290.10">
    <property type="entry name" value="RNA-binding S4 domain"/>
    <property type="match status" value="1"/>
</dbReference>
<sequence>MDEDPPVDEARGLKKHLKRLNAPSHWMLDKLGGAFAPKPSPGPHKERECLPLVVMLRNRLKYALTYREVVAIVMQRLIAIDGKVRTDKCYPAGFMDVISIAKTNENFRLLYDSKGRFTLHHIDSEEAKYKLCKVRAARFGEKGVPHITTFDGRTIRYPDPLIKVNDTVKVNIETGKVVEFIKFDIGNIVMVTGGRNRGRIGVIQHREKHKGSFDIIHVTDAVGHQFATRMGNVFTIGKGTKPWISLPRGKGIKLSIVDEARKHASAAKVAA</sequence>
<keyword evidence="5 6" id="KW-0687">Ribonucleoprotein</keyword>
<dbReference type="InterPro" id="IPR041982">
    <property type="entry name" value="Ribosomal_eS4_KOW"/>
</dbReference>
<dbReference type="PIRSF" id="PIRSF002116">
    <property type="entry name" value="Ribosomal_S4"/>
    <property type="match status" value="1"/>
</dbReference>
<dbReference type="Gene3D" id="2.40.50.740">
    <property type="match status" value="1"/>
</dbReference>
<name>A0ABP0TIJ9_9BRYO</name>